<dbReference type="eggNOG" id="COG1281">
    <property type="taxonomic scope" value="Bacteria"/>
</dbReference>
<keyword evidence="1 6" id="KW-0963">Cytoplasm</keyword>
<dbReference type="SUPFAM" id="SSF64397">
    <property type="entry name" value="Hsp33 domain"/>
    <property type="match status" value="1"/>
</dbReference>
<dbReference type="GO" id="GO:0042026">
    <property type="term" value="P:protein refolding"/>
    <property type="evidence" value="ECO:0007669"/>
    <property type="project" value="TreeGrafter"/>
</dbReference>
<keyword evidence="5 6" id="KW-0676">Redox-active center</keyword>
<comment type="PTM">
    <text evidence="6">Under oxidizing conditions two disulfide bonds are formed involving the reactive cysteines. Under reducing conditions zinc is bound to the reactive cysteines and the protein is inactive.</text>
</comment>
<accession>E8T609</accession>
<dbReference type="Gene3D" id="3.55.30.10">
    <property type="entry name" value="Hsp33 domain"/>
    <property type="match status" value="1"/>
</dbReference>
<evidence type="ECO:0000313" key="8">
    <source>
        <dbReference type="Proteomes" id="UP000006362"/>
    </source>
</evidence>
<dbReference type="RefSeq" id="WP_013537379.1">
    <property type="nucleotide sequence ID" value="NC_014926.1"/>
</dbReference>
<evidence type="ECO:0000256" key="6">
    <source>
        <dbReference type="HAMAP-Rule" id="MF_00117"/>
    </source>
</evidence>
<dbReference type="GO" id="GO:0005737">
    <property type="term" value="C:cytoplasm"/>
    <property type="evidence" value="ECO:0007669"/>
    <property type="project" value="UniProtKB-SubCell"/>
</dbReference>
<dbReference type="GO" id="GO:0044183">
    <property type="term" value="F:protein folding chaperone"/>
    <property type="evidence" value="ECO:0007669"/>
    <property type="project" value="TreeGrafter"/>
</dbReference>
<dbReference type="Pfam" id="PF01430">
    <property type="entry name" value="HSP33"/>
    <property type="match status" value="1"/>
</dbReference>
<keyword evidence="2 6" id="KW-0862">Zinc</keyword>
<gene>
    <name evidence="6" type="primary">hslO</name>
    <name evidence="7" type="ordered locus">Theam_0621</name>
</gene>
<dbReference type="HOGENOM" id="CLU_054493_1_0_0"/>
<dbReference type="AlphaFoldDB" id="E8T609"/>
<name>E8T609_THEA1</name>
<dbReference type="OrthoDB" id="9776534at2"/>
<evidence type="ECO:0000313" key="7">
    <source>
        <dbReference type="EMBL" id="ADU96593.1"/>
    </source>
</evidence>
<dbReference type="CDD" id="cd00498">
    <property type="entry name" value="Hsp33"/>
    <property type="match status" value="1"/>
</dbReference>
<feature type="disulfide bond" description="Redox-active" evidence="6">
    <location>
        <begin position="308"/>
        <end position="311"/>
    </location>
</feature>
<evidence type="ECO:0000256" key="2">
    <source>
        <dbReference type="ARBA" id="ARBA00022833"/>
    </source>
</evidence>
<dbReference type="Proteomes" id="UP000006362">
    <property type="component" value="Chromosome"/>
</dbReference>
<dbReference type="KEGG" id="tam:Theam_0621"/>
<evidence type="ECO:0000256" key="5">
    <source>
        <dbReference type="ARBA" id="ARBA00023284"/>
    </source>
</evidence>
<evidence type="ECO:0000256" key="3">
    <source>
        <dbReference type="ARBA" id="ARBA00023157"/>
    </source>
</evidence>
<dbReference type="GO" id="GO:0051082">
    <property type="term" value="F:unfolded protein binding"/>
    <property type="evidence" value="ECO:0007669"/>
    <property type="project" value="UniProtKB-UniRule"/>
</dbReference>
<dbReference type="InterPro" id="IPR016154">
    <property type="entry name" value="Heat_shock_Hsp33_C"/>
</dbReference>
<proteinExistence type="inferred from homology"/>
<protein>
    <recommendedName>
        <fullName evidence="6">33 kDa chaperonin</fullName>
    </recommendedName>
    <alternativeName>
        <fullName evidence="6">Heat shock protein 33 homolog</fullName>
        <shortName evidence="6">HSP33</shortName>
    </alternativeName>
</protein>
<comment type="subcellular location">
    <subcellularLocation>
        <location evidence="6">Cytoplasm</location>
    </subcellularLocation>
</comment>
<keyword evidence="8" id="KW-1185">Reference proteome</keyword>
<comment type="function">
    <text evidence="6">Redox regulated molecular chaperone. Protects both thermally unfolding and oxidatively damaged proteins from irreversible aggregation. Plays an important role in the bacterial defense system toward oxidative stress.</text>
</comment>
<dbReference type="PIRSF" id="PIRSF005261">
    <property type="entry name" value="Heat_shock_Hsp33"/>
    <property type="match status" value="1"/>
</dbReference>
<keyword evidence="3 6" id="KW-1015">Disulfide bond</keyword>
<dbReference type="InterPro" id="IPR000397">
    <property type="entry name" value="Heat_shock_Hsp33"/>
</dbReference>
<comment type="similarity">
    <text evidence="6">Belongs to the HSP33 family.</text>
</comment>
<dbReference type="PANTHER" id="PTHR30111:SF1">
    <property type="entry name" value="33 KDA CHAPERONIN"/>
    <property type="match status" value="1"/>
</dbReference>
<dbReference type="STRING" id="648996.Theam_0621"/>
<dbReference type="NCBIfam" id="NF001033">
    <property type="entry name" value="PRK00114.1"/>
    <property type="match status" value="1"/>
</dbReference>
<feature type="disulfide bond" description="Redox-active" evidence="6">
    <location>
        <begin position="276"/>
        <end position="278"/>
    </location>
</feature>
<dbReference type="PANTHER" id="PTHR30111">
    <property type="entry name" value="33 KDA CHAPERONIN"/>
    <property type="match status" value="1"/>
</dbReference>
<dbReference type="Gene3D" id="3.90.1280.10">
    <property type="entry name" value="HSP33 redox switch-like"/>
    <property type="match status" value="1"/>
</dbReference>
<evidence type="ECO:0000256" key="1">
    <source>
        <dbReference type="ARBA" id="ARBA00022490"/>
    </source>
</evidence>
<dbReference type="EMBL" id="CP002444">
    <property type="protein sequence ID" value="ADU96593.1"/>
    <property type="molecule type" value="Genomic_DNA"/>
</dbReference>
<sequence>MEKKEQKNLKVLPQREQLVKELTDQVKEDLKNYFKDRDYGVIAVTREDALRAFIVKTTNLCEIARLRHKLSPMATAVLGRALTGAILLTSLLKHGTNQRVLLRIEGDGPIGLVVAEANAKGEVRGFVQNPNVETFIKEENGRKKFDIAKAVGKGTLTVVKDLGFGTPYESSVPLVSGEIAQDIAYYLLKSEQIPSAVAIGVLVGEDGKVEAAGGFLAQPLPGASESAVEKLEKNVTSLPPVSTLIKEGKRPEEIAELIFKGFTTELLALKELSFRCRCSKEVAKGGIVAMPEEEIKSLIQEGGASVKCKFCGEEYHFSKEELEEILKEKQQGNN</sequence>
<dbReference type="SUPFAM" id="SSF118352">
    <property type="entry name" value="HSP33 redox switch-like"/>
    <property type="match status" value="1"/>
</dbReference>
<keyword evidence="4 6" id="KW-0143">Chaperone</keyword>
<evidence type="ECO:0000256" key="4">
    <source>
        <dbReference type="ARBA" id="ARBA00023186"/>
    </source>
</evidence>
<dbReference type="InterPro" id="IPR016153">
    <property type="entry name" value="Heat_shock_Hsp33_N"/>
</dbReference>
<dbReference type="HAMAP" id="MF_00117">
    <property type="entry name" value="HslO"/>
    <property type="match status" value="1"/>
</dbReference>
<reference evidence="7" key="1">
    <citation type="submission" date="2011-01" db="EMBL/GenBank/DDBJ databases">
        <title>Complete sequence of chromosome of Thermovibrio ammonificans HB-1.</title>
        <authorList>
            <consortium name="US DOE Joint Genome Institute"/>
            <person name="Lucas S."/>
            <person name="Copeland A."/>
            <person name="Lapidus A."/>
            <person name="Cheng J.-F."/>
            <person name="Goodwin L."/>
            <person name="Pitluck S."/>
            <person name="Davenport K."/>
            <person name="Detter J.C."/>
            <person name="Han C."/>
            <person name="Tapia R."/>
            <person name="Land M."/>
            <person name="Hauser L."/>
            <person name="Kyrpides N."/>
            <person name="Ivanova N."/>
            <person name="Ovchinnikova G."/>
            <person name="Vetriani C."/>
            <person name="Woyke T."/>
        </authorList>
    </citation>
    <scope>NUCLEOTIDE SEQUENCE [LARGE SCALE GENOMIC DNA]</scope>
    <source>
        <strain evidence="7">HB-1</strain>
    </source>
</reference>
<organism evidence="7 8">
    <name type="scientific">Thermovibrio ammonificans (strain DSM 15698 / JCM 12110 / HB-1)</name>
    <dbReference type="NCBI Taxonomy" id="648996"/>
    <lineage>
        <taxon>Bacteria</taxon>
        <taxon>Pseudomonadati</taxon>
        <taxon>Aquificota</taxon>
        <taxon>Aquificia</taxon>
        <taxon>Desulfurobacteriales</taxon>
        <taxon>Desulfurobacteriaceae</taxon>
        <taxon>Thermovibrio</taxon>
    </lineage>
</organism>